<proteinExistence type="predicted"/>
<evidence type="ECO:0000256" key="3">
    <source>
        <dbReference type="ARBA" id="ARBA00023163"/>
    </source>
</evidence>
<evidence type="ECO:0000313" key="7">
    <source>
        <dbReference type="Proteomes" id="UP000679749"/>
    </source>
</evidence>
<evidence type="ECO:0000256" key="2">
    <source>
        <dbReference type="ARBA" id="ARBA00023125"/>
    </source>
</evidence>
<dbReference type="SUPFAM" id="SSF46894">
    <property type="entry name" value="C-terminal effector domain of the bipartite response regulators"/>
    <property type="match status" value="1"/>
</dbReference>
<protein>
    <submittedName>
        <fullName evidence="6">Winged helix-turn-helix transcriptional regulator</fullName>
    </submittedName>
</protein>
<evidence type="ECO:0000256" key="1">
    <source>
        <dbReference type="ARBA" id="ARBA00023015"/>
    </source>
</evidence>
<dbReference type="CDD" id="cd00383">
    <property type="entry name" value="trans_reg_C"/>
    <property type="match status" value="1"/>
</dbReference>
<dbReference type="GO" id="GO:0000160">
    <property type="term" value="P:phosphorelay signal transduction system"/>
    <property type="evidence" value="ECO:0007669"/>
    <property type="project" value="InterPro"/>
</dbReference>
<keyword evidence="3" id="KW-0804">Transcription</keyword>
<reference evidence="6" key="1">
    <citation type="submission" date="2021-05" db="EMBL/GenBank/DDBJ databases">
        <title>Novel Bacillus species.</title>
        <authorList>
            <person name="Liu G."/>
        </authorList>
    </citation>
    <scope>NUCLEOTIDE SEQUENCE</scope>
    <source>
        <strain evidence="6">FJAT-49825</strain>
    </source>
</reference>
<dbReference type="InterPro" id="IPR036388">
    <property type="entry name" value="WH-like_DNA-bd_sf"/>
</dbReference>
<feature type="DNA-binding region" description="OmpR/PhoB-type" evidence="4">
    <location>
        <begin position="1"/>
        <end position="92"/>
    </location>
</feature>
<organism evidence="6 7">
    <name type="scientific">Neobacillus rhizophilus</name>
    <dbReference type="NCBI Taxonomy" id="2833579"/>
    <lineage>
        <taxon>Bacteria</taxon>
        <taxon>Bacillati</taxon>
        <taxon>Bacillota</taxon>
        <taxon>Bacilli</taxon>
        <taxon>Bacillales</taxon>
        <taxon>Bacillaceae</taxon>
        <taxon>Neobacillus</taxon>
    </lineage>
</organism>
<dbReference type="SMART" id="SM00862">
    <property type="entry name" value="Trans_reg_C"/>
    <property type="match status" value="1"/>
</dbReference>
<comment type="caution">
    <text evidence="6">The sequence shown here is derived from an EMBL/GenBank/DDBJ whole genome shotgun (WGS) entry which is preliminary data.</text>
</comment>
<sequence length="378" mass="45111">MKKLQFDINDYSVLFNNEKIRLLPKEYHLLKCLYENMNQTLSRQSLLDKVWAMEDPTDRTIDDHVYRLRKKLSFLDDILIETVRGVGYRLTLKQNHQDNPLYHDKEFRESMDVLYNKYILYGQANGLKTIVMQHEALDIPIEVHKKIYLHFVQGDFQWFVTSSDIPLSQKLFYLLHIYWLIQFNFDKTYAYVQKALRLKVIPFQQQQELEELGMIGINIDKGNFENAKKNINLVRSQIEQGAVHESILTYLKIQEMKNELLTRNFHSVETHMAEGDQLFEKYPYLREKGRYLMLKGFIKWMKGDEKEALQQMDEGFMILLSSKFVPHIINGVRDIILLSNHLAIDLPHDYKNKWESFSEKYDFPRLTVKIEQLLNKCL</sequence>
<dbReference type="InterPro" id="IPR016032">
    <property type="entry name" value="Sig_transdc_resp-reg_C-effctor"/>
</dbReference>
<gene>
    <name evidence="6" type="ORF">KHA99_17670</name>
</gene>
<name>A0A942U3Z8_9BACI</name>
<keyword evidence="7" id="KW-1185">Reference proteome</keyword>
<dbReference type="RefSeq" id="WP_213118758.1">
    <property type="nucleotide sequence ID" value="NZ_JAGYPF010000003.1"/>
</dbReference>
<evidence type="ECO:0000259" key="5">
    <source>
        <dbReference type="PROSITE" id="PS51755"/>
    </source>
</evidence>
<dbReference type="Pfam" id="PF00486">
    <property type="entry name" value="Trans_reg_C"/>
    <property type="match status" value="1"/>
</dbReference>
<feature type="domain" description="OmpR/PhoB-type" evidence="5">
    <location>
        <begin position="1"/>
        <end position="92"/>
    </location>
</feature>
<dbReference type="GO" id="GO:0003677">
    <property type="term" value="F:DNA binding"/>
    <property type="evidence" value="ECO:0007669"/>
    <property type="project" value="UniProtKB-UniRule"/>
</dbReference>
<evidence type="ECO:0000256" key="4">
    <source>
        <dbReference type="PROSITE-ProRule" id="PRU01091"/>
    </source>
</evidence>
<evidence type="ECO:0000313" key="6">
    <source>
        <dbReference type="EMBL" id="MBS4214281.1"/>
    </source>
</evidence>
<dbReference type="PROSITE" id="PS51755">
    <property type="entry name" value="OMPR_PHOB"/>
    <property type="match status" value="1"/>
</dbReference>
<keyword evidence="1" id="KW-0805">Transcription regulation</keyword>
<keyword evidence="2 4" id="KW-0238">DNA-binding</keyword>
<accession>A0A942U3Z8</accession>
<dbReference type="AlphaFoldDB" id="A0A942U3Z8"/>
<dbReference type="Proteomes" id="UP000679749">
    <property type="component" value="Unassembled WGS sequence"/>
</dbReference>
<dbReference type="Gene3D" id="1.10.10.10">
    <property type="entry name" value="Winged helix-like DNA-binding domain superfamily/Winged helix DNA-binding domain"/>
    <property type="match status" value="1"/>
</dbReference>
<dbReference type="InterPro" id="IPR001867">
    <property type="entry name" value="OmpR/PhoB-type_DNA-bd"/>
</dbReference>
<dbReference type="GO" id="GO:0006355">
    <property type="term" value="P:regulation of DNA-templated transcription"/>
    <property type="evidence" value="ECO:0007669"/>
    <property type="project" value="InterPro"/>
</dbReference>
<dbReference type="EMBL" id="JAGYPF010000003">
    <property type="protein sequence ID" value="MBS4214281.1"/>
    <property type="molecule type" value="Genomic_DNA"/>
</dbReference>